<dbReference type="AlphaFoldDB" id="A0A8J6N527"/>
<organism evidence="8 9">
    <name type="scientific">Candidatus Desulfaltia bathyphila</name>
    <dbReference type="NCBI Taxonomy" id="2841697"/>
    <lineage>
        <taxon>Bacteria</taxon>
        <taxon>Pseudomonadati</taxon>
        <taxon>Thermodesulfobacteriota</taxon>
        <taxon>Desulfobacteria</taxon>
        <taxon>Desulfobacterales</taxon>
        <taxon>Desulfobacterales incertae sedis</taxon>
        <taxon>Candidatus Desulfaltia</taxon>
    </lineage>
</organism>
<evidence type="ECO:0000313" key="8">
    <source>
        <dbReference type="EMBL" id="MBC8199489.1"/>
    </source>
</evidence>
<dbReference type="PROSITE" id="PS00198">
    <property type="entry name" value="4FE4S_FER_1"/>
    <property type="match status" value="1"/>
</dbReference>
<evidence type="ECO:0000313" key="9">
    <source>
        <dbReference type="Proteomes" id="UP000603545"/>
    </source>
</evidence>
<feature type="domain" description="2Fe-2S ferredoxin-type" evidence="6">
    <location>
        <begin position="1"/>
        <end position="81"/>
    </location>
</feature>
<comment type="caution">
    <text evidence="8">The sequence shown here is derived from an EMBL/GenBank/DDBJ whole genome shotgun (WGS) entry which is preliminary data.</text>
</comment>
<evidence type="ECO:0000259" key="6">
    <source>
        <dbReference type="PROSITE" id="PS51085"/>
    </source>
</evidence>
<accession>A0A8J6N527</accession>
<dbReference type="Proteomes" id="UP000603545">
    <property type="component" value="Unassembled WGS sequence"/>
</dbReference>
<feature type="domain" description="4Fe-4S ferredoxin-type" evidence="7">
    <location>
        <begin position="157"/>
        <end position="186"/>
    </location>
</feature>
<proteinExistence type="predicted"/>
<dbReference type="GO" id="GO:0046872">
    <property type="term" value="F:metal ion binding"/>
    <property type="evidence" value="ECO:0007669"/>
    <property type="project" value="UniProtKB-KW"/>
</dbReference>
<dbReference type="InterPro" id="IPR001041">
    <property type="entry name" value="2Fe-2S_ferredoxin-type"/>
</dbReference>
<keyword evidence="4" id="KW-0408">Iron</keyword>
<dbReference type="SUPFAM" id="SSF54862">
    <property type="entry name" value="4Fe-4S ferredoxins"/>
    <property type="match status" value="1"/>
</dbReference>
<evidence type="ECO:0000259" key="7">
    <source>
        <dbReference type="PROSITE" id="PS51379"/>
    </source>
</evidence>
<keyword evidence="5" id="KW-0411">Iron-sulfur</keyword>
<gene>
    <name evidence="8" type="ORF">H8E80_05520</name>
</gene>
<keyword evidence="1" id="KW-0004">4Fe-4S</keyword>
<dbReference type="FunFam" id="3.30.70.20:FF:000035">
    <property type="entry name" value="Iron hydrogenase 1"/>
    <property type="match status" value="1"/>
</dbReference>
<dbReference type="CDD" id="cd00207">
    <property type="entry name" value="fer2"/>
    <property type="match status" value="1"/>
</dbReference>
<keyword evidence="2" id="KW-0479">Metal-binding</keyword>
<dbReference type="InterPro" id="IPR017900">
    <property type="entry name" value="4Fe4S_Fe_S_CS"/>
</dbReference>
<dbReference type="PROSITE" id="PS51085">
    <property type="entry name" value="2FE2S_FER_2"/>
    <property type="match status" value="1"/>
</dbReference>
<dbReference type="PROSITE" id="PS51379">
    <property type="entry name" value="4FE4S_FER_2"/>
    <property type="match status" value="1"/>
</dbReference>
<protein>
    <submittedName>
        <fullName evidence="8">(2Fe-2S)-binding protein</fullName>
    </submittedName>
</protein>
<dbReference type="Pfam" id="PF13510">
    <property type="entry name" value="Fer2_4"/>
    <property type="match status" value="1"/>
</dbReference>
<dbReference type="SUPFAM" id="SSF54292">
    <property type="entry name" value="2Fe-2S ferredoxin-like"/>
    <property type="match status" value="1"/>
</dbReference>
<name>A0A8J6N527_9BACT</name>
<keyword evidence="3" id="KW-0677">Repeat</keyword>
<evidence type="ECO:0000256" key="5">
    <source>
        <dbReference type="ARBA" id="ARBA00023014"/>
    </source>
</evidence>
<dbReference type="Gene3D" id="3.30.70.20">
    <property type="match status" value="1"/>
</dbReference>
<dbReference type="Gene3D" id="3.10.20.740">
    <property type="match status" value="1"/>
</dbReference>
<evidence type="ECO:0000256" key="1">
    <source>
        <dbReference type="ARBA" id="ARBA00022485"/>
    </source>
</evidence>
<dbReference type="Pfam" id="PF14697">
    <property type="entry name" value="Fer4_21"/>
    <property type="match status" value="1"/>
</dbReference>
<dbReference type="GO" id="GO:0051539">
    <property type="term" value="F:4 iron, 4 sulfur cluster binding"/>
    <property type="evidence" value="ECO:0007669"/>
    <property type="project" value="UniProtKB-KW"/>
</dbReference>
<dbReference type="PANTHER" id="PTHR24960:SF84">
    <property type="entry name" value="HYDROGENASE SUBUNIT"/>
    <property type="match status" value="1"/>
</dbReference>
<dbReference type="InterPro" id="IPR017896">
    <property type="entry name" value="4Fe4S_Fe-S-bd"/>
</dbReference>
<dbReference type="InterPro" id="IPR050157">
    <property type="entry name" value="PSI_iron-sulfur_center"/>
</dbReference>
<sequence>MKVSVIIDGQMVQIEQGAPIIDAAKKAGIFIPTLCYHEALKPYGSCCLCIVEVIQDGQRRLVTSCNFPAAVGMEIFTNTARVRQSRRMIVELLLVRCPDVPLLQTMAKQMGTGLSRFKTREANECILCGLCVRFCEEVVGVGAIGLANRGVDREVATPFKMASDVCIGCGSCTYICPTGCIKMVSDRKTPNLRSLKMGNCSLVPCPNSYQCETCQIEQEFFKDIKRVIAEFRSKGQ</sequence>
<evidence type="ECO:0000256" key="2">
    <source>
        <dbReference type="ARBA" id="ARBA00022723"/>
    </source>
</evidence>
<reference evidence="8 9" key="1">
    <citation type="submission" date="2020-08" db="EMBL/GenBank/DDBJ databases">
        <title>Bridging the membrane lipid divide: bacteria of the FCB group superphylum have the potential to synthesize archaeal ether lipids.</title>
        <authorList>
            <person name="Villanueva L."/>
            <person name="Von Meijenfeldt F.A.B."/>
            <person name="Westbye A.B."/>
            <person name="Yadav S."/>
            <person name="Hopmans E.C."/>
            <person name="Dutilh B.E."/>
            <person name="Sinninghe Damste J.S."/>
        </authorList>
    </citation>
    <scope>NUCLEOTIDE SEQUENCE [LARGE SCALE GENOMIC DNA]</scope>
    <source>
        <strain evidence="8">NIOZ-UU82</strain>
    </source>
</reference>
<dbReference type="EMBL" id="JACNLL010000054">
    <property type="protein sequence ID" value="MBC8199489.1"/>
    <property type="molecule type" value="Genomic_DNA"/>
</dbReference>
<evidence type="ECO:0000256" key="4">
    <source>
        <dbReference type="ARBA" id="ARBA00023004"/>
    </source>
</evidence>
<dbReference type="PANTHER" id="PTHR24960">
    <property type="entry name" value="PHOTOSYSTEM I IRON-SULFUR CENTER-RELATED"/>
    <property type="match status" value="1"/>
</dbReference>
<evidence type="ECO:0000256" key="3">
    <source>
        <dbReference type="ARBA" id="ARBA00022737"/>
    </source>
</evidence>
<dbReference type="InterPro" id="IPR036010">
    <property type="entry name" value="2Fe-2S_ferredoxin-like_sf"/>
</dbReference>